<protein>
    <submittedName>
        <fullName evidence="2">Uncharacterized protein</fullName>
    </submittedName>
</protein>
<dbReference type="Proteomes" id="UP001172102">
    <property type="component" value="Unassembled WGS sequence"/>
</dbReference>
<organism evidence="2 3">
    <name type="scientific">Lasiosphaeris hirsuta</name>
    <dbReference type="NCBI Taxonomy" id="260670"/>
    <lineage>
        <taxon>Eukaryota</taxon>
        <taxon>Fungi</taxon>
        <taxon>Dikarya</taxon>
        <taxon>Ascomycota</taxon>
        <taxon>Pezizomycotina</taxon>
        <taxon>Sordariomycetes</taxon>
        <taxon>Sordariomycetidae</taxon>
        <taxon>Sordariales</taxon>
        <taxon>Lasiosphaeriaceae</taxon>
        <taxon>Lasiosphaeris</taxon>
    </lineage>
</organism>
<dbReference type="AlphaFoldDB" id="A0AA40DY08"/>
<name>A0AA40DY08_9PEZI</name>
<accession>A0AA40DY08</accession>
<evidence type="ECO:0000313" key="2">
    <source>
        <dbReference type="EMBL" id="KAK0720634.1"/>
    </source>
</evidence>
<proteinExistence type="predicted"/>
<sequence length="189" mass="21421">MDVGRHPITWRHGGDMTQVSSPVIQQDRHSRQDGQRTERGSEAGTEERRGPEILQERQGRHTARHIYIPLRDEILPPNTPFVMGINFSCYMEDGESGASQLTTTPNSVWILFDSGGGWRWFPAKQTKTSRGSVCTWNGMGGSSHAPFWGEQDRFQRGCGVDGTDVCIYELERLTAIIYICRRHVIRMGQ</sequence>
<evidence type="ECO:0000256" key="1">
    <source>
        <dbReference type="SAM" id="MobiDB-lite"/>
    </source>
</evidence>
<keyword evidence="3" id="KW-1185">Reference proteome</keyword>
<reference evidence="2" key="1">
    <citation type="submission" date="2023-06" db="EMBL/GenBank/DDBJ databases">
        <title>Genome-scale phylogeny and comparative genomics of the fungal order Sordariales.</title>
        <authorList>
            <consortium name="Lawrence Berkeley National Laboratory"/>
            <person name="Hensen N."/>
            <person name="Bonometti L."/>
            <person name="Westerberg I."/>
            <person name="Brannstrom I.O."/>
            <person name="Guillou S."/>
            <person name="Cros-Aarteil S."/>
            <person name="Calhoun S."/>
            <person name="Haridas S."/>
            <person name="Kuo A."/>
            <person name="Mondo S."/>
            <person name="Pangilinan J."/>
            <person name="Riley R."/>
            <person name="Labutti K."/>
            <person name="Andreopoulos B."/>
            <person name="Lipzen A."/>
            <person name="Chen C."/>
            <person name="Yanf M."/>
            <person name="Daum C."/>
            <person name="Ng V."/>
            <person name="Clum A."/>
            <person name="Steindorff A."/>
            <person name="Ohm R."/>
            <person name="Martin F."/>
            <person name="Silar P."/>
            <person name="Natvig D."/>
            <person name="Lalanne C."/>
            <person name="Gautier V."/>
            <person name="Ament-Velasquez S.L."/>
            <person name="Kruys A."/>
            <person name="Hutchinson M.I."/>
            <person name="Powell A.J."/>
            <person name="Barry K."/>
            <person name="Miller A.N."/>
            <person name="Grigoriev I.V."/>
            <person name="Debuchy R."/>
            <person name="Gladieux P."/>
            <person name="Thoren M.H."/>
            <person name="Johannesson H."/>
        </authorList>
    </citation>
    <scope>NUCLEOTIDE SEQUENCE</scope>
    <source>
        <strain evidence="2">SMH4607-1</strain>
    </source>
</reference>
<gene>
    <name evidence="2" type="ORF">B0H67DRAFT_576896</name>
</gene>
<comment type="caution">
    <text evidence="2">The sequence shown here is derived from an EMBL/GenBank/DDBJ whole genome shotgun (WGS) entry which is preliminary data.</text>
</comment>
<feature type="region of interest" description="Disordered" evidence="1">
    <location>
        <begin position="1"/>
        <end position="60"/>
    </location>
</feature>
<dbReference type="EMBL" id="JAUKUA010000003">
    <property type="protein sequence ID" value="KAK0720634.1"/>
    <property type="molecule type" value="Genomic_DNA"/>
</dbReference>
<feature type="compositionally biased region" description="Basic and acidic residues" evidence="1">
    <location>
        <begin position="26"/>
        <end position="59"/>
    </location>
</feature>
<evidence type="ECO:0000313" key="3">
    <source>
        <dbReference type="Proteomes" id="UP001172102"/>
    </source>
</evidence>